<dbReference type="PANTHER" id="PTHR22166:SF12">
    <property type="entry name" value="ENDOPLASMIC RETICULUM JUNCTION FORMATION PROTEIN LUNAPARK"/>
    <property type="match status" value="1"/>
</dbReference>
<keyword evidence="5" id="KW-1185">Reference proteome</keyword>
<organism evidence="4 5">
    <name type="scientific">Malassezia japonica</name>
    <dbReference type="NCBI Taxonomy" id="223818"/>
    <lineage>
        <taxon>Eukaryota</taxon>
        <taxon>Fungi</taxon>
        <taxon>Dikarya</taxon>
        <taxon>Basidiomycota</taxon>
        <taxon>Ustilaginomycotina</taxon>
        <taxon>Malasseziomycetes</taxon>
        <taxon>Malasseziales</taxon>
        <taxon>Malasseziaceae</taxon>
        <taxon>Malassezia</taxon>
    </lineage>
</organism>
<dbReference type="PANTHER" id="PTHR22166">
    <property type="entry name" value="ENDOPLASMIC RETICULUM JUNCTION FORMATION PROTEIN LUNAPARK"/>
    <property type="match status" value="1"/>
</dbReference>
<evidence type="ECO:0000256" key="2">
    <source>
        <dbReference type="SAM" id="MobiDB-lite"/>
    </source>
</evidence>
<dbReference type="InterPro" id="IPR019273">
    <property type="entry name" value="Lunapark_Znf"/>
</dbReference>
<dbReference type="Pfam" id="PF10058">
    <property type="entry name" value="Zn_ribbon_10"/>
    <property type="match status" value="1"/>
</dbReference>
<evidence type="ECO:0000313" key="5">
    <source>
        <dbReference type="Proteomes" id="UP001217754"/>
    </source>
</evidence>
<feature type="region of interest" description="Disordered" evidence="2">
    <location>
        <begin position="165"/>
        <end position="233"/>
    </location>
</feature>
<evidence type="ECO:0000256" key="1">
    <source>
        <dbReference type="RuleBase" id="RU367073"/>
    </source>
</evidence>
<dbReference type="GO" id="GO:0071788">
    <property type="term" value="P:endoplasmic reticulum tubular network maintenance"/>
    <property type="evidence" value="ECO:0007669"/>
    <property type="project" value="UniProtKB-UniRule"/>
</dbReference>
<sequence length="394" mass="44318">MAGGSWLPWWPKSWNPFSRWKYSSAYDYDTILASLAEEIEVVELTLMDIKARKRRAVSRVLQVLLMLWVGALAVLWGYASLAYTDEDYAWARSMFLLGLIVGTPVLLVVFHRLISLWFRRLEKAQETHLQALRKQRREKINEIKKATDFEHLRLLLERYDDETSVPEPSYTHADGAEHTSDAQSLRSKHSISSLRREPSRDSLRPGRPAEARHSRKPSEKGAPKLAPAITGMPIMGVPSAPPARGWMDKFADVILGTDPYGASLEDQQYALICRNCFRHNGLVPKNELNEIQYVCPHCNTFNSRRPSSKPVSSPFAGTSSFAAPPKEADEGEGERERPAGASPSMPASATSLPWAPKPTDEEPAGIRRSARLRSATREYDSDERDESMQVDDNA</sequence>
<gene>
    <name evidence="4" type="ORF">MJAP1_003170</name>
</gene>
<feature type="compositionally biased region" description="Polar residues" evidence="2">
    <location>
        <begin position="181"/>
        <end position="193"/>
    </location>
</feature>
<dbReference type="GeneID" id="85226821"/>
<keyword evidence="1" id="KW-0863">Zinc-finger</keyword>
<feature type="compositionally biased region" description="Low complexity" evidence="2">
    <location>
        <begin position="339"/>
        <end position="353"/>
    </location>
</feature>
<dbReference type="GO" id="GO:0008270">
    <property type="term" value="F:zinc ion binding"/>
    <property type="evidence" value="ECO:0007669"/>
    <property type="project" value="UniProtKB-KW"/>
</dbReference>
<keyword evidence="1" id="KW-0812">Transmembrane</keyword>
<comment type="similarity">
    <text evidence="1">Belongs to the lunapark family.</text>
</comment>
<dbReference type="Proteomes" id="UP001217754">
    <property type="component" value="Chromosome 6"/>
</dbReference>
<evidence type="ECO:0000259" key="3">
    <source>
        <dbReference type="Pfam" id="PF10058"/>
    </source>
</evidence>
<feature type="region of interest" description="Disordered" evidence="2">
    <location>
        <begin position="303"/>
        <end position="394"/>
    </location>
</feature>
<dbReference type="GO" id="GO:0098826">
    <property type="term" value="C:endoplasmic reticulum tubular network membrane"/>
    <property type="evidence" value="ECO:0007669"/>
    <property type="project" value="UniProtKB-UniRule"/>
</dbReference>
<proteinExistence type="inferred from homology"/>
<keyword evidence="1" id="KW-1133">Transmembrane helix</keyword>
<comment type="function">
    <text evidence="1">Plays a role in determining ER morphology.</text>
</comment>
<accession>A0AAF0JBN3</accession>
<feature type="compositionally biased region" description="Low complexity" evidence="2">
    <location>
        <begin position="303"/>
        <end position="314"/>
    </location>
</feature>
<keyword evidence="1" id="KW-0472">Membrane</keyword>
<dbReference type="InterPro" id="IPR040115">
    <property type="entry name" value="Lnp"/>
</dbReference>
<feature type="compositionally biased region" description="Acidic residues" evidence="2">
    <location>
        <begin position="380"/>
        <end position="394"/>
    </location>
</feature>
<dbReference type="EMBL" id="CP119963">
    <property type="protein sequence ID" value="WFD40184.1"/>
    <property type="molecule type" value="Genomic_DNA"/>
</dbReference>
<feature type="transmembrane region" description="Helical" evidence="1">
    <location>
        <begin position="60"/>
        <end position="83"/>
    </location>
</feature>
<comment type="domain">
    <text evidence="1">The C4-type zinc finger motif is necessary both for its ER three-way tubular junction localization and formation.</text>
</comment>
<name>A0AAF0JBN3_9BASI</name>
<evidence type="ECO:0000313" key="4">
    <source>
        <dbReference type="EMBL" id="WFD40184.1"/>
    </source>
</evidence>
<dbReference type="AlphaFoldDB" id="A0AAF0JBN3"/>
<comment type="subcellular location">
    <subcellularLocation>
        <location evidence="1">Endoplasmic reticulum membrane</location>
        <topology evidence="1">Multi-pass membrane protein</topology>
    </subcellularLocation>
</comment>
<dbReference type="RefSeq" id="XP_060123081.1">
    <property type="nucleotide sequence ID" value="XM_060267098.1"/>
</dbReference>
<keyword evidence="1" id="KW-0256">Endoplasmic reticulum</keyword>
<feature type="transmembrane region" description="Helical" evidence="1">
    <location>
        <begin position="89"/>
        <end position="110"/>
    </location>
</feature>
<feature type="compositionally biased region" description="Basic and acidic residues" evidence="2">
    <location>
        <begin position="194"/>
        <end position="222"/>
    </location>
</feature>
<keyword evidence="1" id="KW-0862">Zinc</keyword>
<reference evidence="4" key="1">
    <citation type="submission" date="2023-03" db="EMBL/GenBank/DDBJ databases">
        <title>Mating type loci evolution in Malassezia.</title>
        <authorList>
            <person name="Coelho M.A."/>
        </authorList>
    </citation>
    <scope>NUCLEOTIDE SEQUENCE</scope>
    <source>
        <strain evidence="4">CBS 9431</strain>
    </source>
</reference>
<protein>
    <recommendedName>
        <fullName evidence="1">Endoplasmic reticulum junction formation protein lunapark</fullName>
    </recommendedName>
</protein>
<feature type="domain" description="Lunapark zinc ribbon" evidence="3">
    <location>
        <begin position="246"/>
        <end position="302"/>
    </location>
</feature>
<dbReference type="GO" id="GO:1903373">
    <property type="term" value="P:positive regulation of endoplasmic reticulum tubular network organization"/>
    <property type="evidence" value="ECO:0007669"/>
    <property type="project" value="UniProtKB-UniRule"/>
</dbReference>
<keyword evidence="1" id="KW-0479">Metal-binding</keyword>